<name>A0A1H6UFS5_9BACT</name>
<evidence type="ECO:0000313" key="2">
    <source>
        <dbReference type="Proteomes" id="UP000199532"/>
    </source>
</evidence>
<dbReference type="Proteomes" id="UP000199532">
    <property type="component" value="Unassembled WGS sequence"/>
</dbReference>
<dbReference type="RefSeq" id="WP_090335532.1">
    <property type="nucleotide sequence ID" value="NZ_FNXY01000004.1"/>
</dbReference>
<gene>
    <name evidence="1" type="ORF">SAMN04487995_2515</name>
</gene>
<sequence>MFYTAPNREAKVTRQAIAKEIYYLNRRFVDTKERNKDSTAWLSIIMKLISRAPKRCTSEIKKTFLSTKLALI</sequence>
<dbReference type="AlphaFoldDB" id="A0A1H6UFS5"/>
<organism evidence="1 2">
    <name type="scientific">Dyadobacter koreensis</name>
    <dbReference type="NCBI Taxonomy" id="408657"/>
    <lineage>
        <taxon>Bacteria</taxon>
        <taxon>Pseudomonadati</taxon>
        <taxon>Bacteroidota</taxon>
        <taxon>Cytophagia</taxon>
        <taxon>Cytophagales</taxon>
        <taxon>Spirosomataceae</taxon>
        <taxon>Dyadobacter</taxon>
    </lineage>
</organism>
<evidence type="ECO:0000313" key="1">
    <source>
        <dbReference type="EMBL" id="SEI91171.1"/>
    </source>
</evidence>
<proteinExistence type="predicted"/>
<accession>A0A1H6UFS5</accession>
<dbReference type="EMBL" id="FNXY01000004">
    <property type="protein sequence ID" value="SEI91171.1"/>
    <property type="molecule type" value="Genomic_DNA"/>
</dbReference>
<protein>
    <submittedName>
        <fullName evidence="1">Uncharacterized protein</fullName>
    </submittedName>
</protein>
<keyword evidence="2" id="KW-1185">Reference proteome</keyword>
<dbReference type="STRING" id="408657.SAMN04487995_2515"/>
<reference evidence="1 2" key="1">
    <citation type="submission" date="2016-10" db="EMBL/GenBank/DDBJ databases">
        <authorList>
            <person name="de Groot N.N."/>
        </authorList>
    </citation>
    <scope>NUCLEOTIDE SEQUENCE [LARGE SCALE GENOMIC DNA]</scope>
    <source>
        <strain evidence="1 2">DSM 19938</strain>
    </source>
</reference>